<evidence type="ECO:0000313" key="2">
    <source>
        <dbReference type="EMBL" id="KAF7262288.1"/>
    </source>
</evidence>
<sequence length="298" mass="33538">MSRADKTVPGKSKEDDDSETETEETEEDEQTDSEEEEEEDTEDDEEDSEKTSITNKLSGSNIPPENEDAKLNKAQTTQEPANRVLKAEAASEQGETASSNSQKLTLQTGELKEYLEKTVNELVTPIRQAIADVLVWKQEITVELKTERTKWEQAVTKCNELQAEVKLAACGKVSGASEQDEQISRMLLCLQRIQDEHSTTLSQLITFKQEIEERWKMMCEVEKNTAPHVTASTSNLQVEKDDPVGRSAMSAEPKPELPLKEPTNLLEGLDKNSLQLLHTKMSQAKQLNYTDLIRQIRS</sequence>
<dbReference type="EMBL" id="JTDE01000111">
    <property type="protein sequence ID" value="KAF7262288.1"/>
    <property type="molecule type" value="Genomic_DNA"/>
</dbReference>
<protein>
    <submittedName>
        <fullName evidence="2">Uncharacterized protein</fullName>
    </submittedName>
</protein>
<comment type="caution">
    <text evidence="2">The sequence shown here is derived from an EMBL/GenBank/DDBJ whole genome shotgun (WGS) entry which is preliminary data.</text>
</comment>
<feature type="compositionally biased region" description="Acidic residues" evidence="1">
    <location>
        <begin position="15"/>
        <end position="48"/>
    </location>
</feature>
<organism evidence="2 3">
    <name type="scientific">Paragonimus skrjabini miyazakii</name>
    <dbReference type="NCBI Taxonomy" id="59628"/>
    <lineage>
        <taxon>Eukaryota</taxon>
        <taxon>Metazoa</taxon>
        <taxon>Spiralia</taxon>
        <taxon>Lophotrochozoa</taxon>
        <taxon>Platyhelminthes</taxon>
        <taxon>Trematoda</taxon>
        <taxon>Digenea</taxon>
        <taxon>Plagiorchiida</taxon>
        <taxon>Troglotremata</taxon>
        <taxon>Troglotrematidae</taxon>
        <taxon>Paragonimus</taxon>
    </lineage>
</organism>
<reference evidence="2" key="1">
    <citation type="submission" date="2019-07" db="EMBL/GenBank/DDBJ databases">
        <title>Annotation for the trematode Paragonimus miyazaki's.</title>
        <authorList>
            <person name="Choi Y.-J."/>
        </authorList>
    </citation>
    <scope>NUCLEOTIDE SEQUENCE</scope>
    <source>
        <strain evidence="2">Japan</strain>
    </source>
</reference>
<feature type="compositionally biased region" description="Basic and acidic residues" evidence="1">
    <location>
        <begin position="1"/>
        <end position="14"/>
    </location>
</feature>
<dbReference type="Proteomes" id="UP000822476">
    <property type="component" value="Unassembled WGS sequence"/>
</dbReference>
<feature type="compositionally biased region" description="Polar residues" evidence="1">
    <location>
        <begin position="93"/>
        <end position="104"/>
    </location>
</feature>
<name>A0A8S9ZCD6_9TREM</name>
<gene>
    <name evidence="2" type="ORF">EG68_00451</name>
</gene>
<dbReference type="AlphaFoldDB" id="A0A8S9ZCD6"/>
<feature type="compositionally biased region" description="Polar residues" evidence="1">
    <location>
        <begin position="51"/>
        <end position="63"/>
    </location>
</feature>
<keyword evidence="3" id="KW-1185">Reference proteome</keyword>
<evidence type="ECO:0000256" key="1">
    <source>
        <dbReference type="SAM" id="MobiDB-lite"/>
    </source>
</evidence>
<evidence type="ECO:0000313" key="3">
    <source>
        <dbReference type="Proteomes" id="UP000822476"/>
    </source>
</evidence>
<feature type="region of interest" description="Disordered" evidence="1">
    <location>
        <begin position="1"/>
        <end position="104"/>
    </location>
</feature>
<accession>A0A8S9ZCD6</accession>
<proteinExistence type="predicted"/>
<feature type="region of interest" description="Disordered" evidence="1">
    <location>
        <begin position="228"/>
        <end position="262"/>
    </location>
</feature>